<dbReference type="NCBIfam" id="NF040572">
    <property type="entry name" value="heme_bind_FMP"/>
    <property type="match status" value="1"/>
</dbReference>
<organism evidence="2 3">
    <name type="scientific">Periconia digitata</name>
    <dbReference type="NCBI Taxonomy" id="1303443"/>
    <lineage>
        <taxon>Eukaryota</taxon>
        <taxon>Fungi</taxon>
        <taxon>Dikarya</taxon>
        <taxon>Ascomycota</taxon>
        <taxon>Pezizomycotina</taxon>
        <taxon>Dothideomycetes</taxon>
        <taxon>Pleosporomycetidae</taxon>
        <taxon>Pleosporales</taxon>
        <taxon>Massarineae</taxon>
        <taxon>Periconiaceae</taxon>
        <taxon>Periconia</taxon>
    </lineage>
</organism>
<reference evidence="2" key="1">
    <citation type="submission" date="2023-01" db="EMBL/GenBank/DDBJ databases">
        <authorList>
            <person name="Van Ghelder C."/>
            <person name="Rancurel C."/>
        </authorList>
    </citation>
    <scope>NUCLEOTIDE SEQUENCE</scope>
    <source>
        <strain evidence="2">CNCM I-4278</strain>
    </source>
</reference>
<evidence type="ECO:0000256" key="1">
    <source>
        <dbReference type="SAM" id="MobiDB-lite"/>
    </source>
</evidence>
<evidence type="ECO:0000313" key="3">
    <source>
        <dbReference type="Proteomes" id="UP001152607"/>
    </source>
</evidence>
<evidence type="ECO:0000313" key="2">
    <source>
        <dbReference type="EMBL" id="CAI6339890.1"/>
    </source>
</evidence>
<sequence>MASELTPEGQVIPPFNITAPAPVISLKGFKWDTVDEVVQGFEKKPSDELEGPGAVEQTPLFAASLDAKVTAQEQPLQVGELPAPRLPLSPESLGAQLPGQLGLVPGLPAPPAPLFPLAQFQGAYAGNGFNLIFRPRPSDDATPFEQTPVGPNDNILELNLTTEQLTFGETIGDIPNRGLNINNQSDITLGGFPYLQTIQDVTNRETGKGDRTNPTGIHFEPGMWLNIPETTSPKNGPSVCRMASIPHGTTINAQALSPQQQATTLGGTPGGPTFEVLDTTPFPIGTTTPLNPNPFSLAMDASSTNSPRIPQTLTKFIEAGTINTDIIKNPNLVLQNAINGLNIKENITFEVSTGGPTETINGGGTANISFLAGTQELGATSAPDKPNAHAPFMRSRFWIETVAYDVIVPRFTKPCTVLLRPTMPRDATAPTPVFAVTAPAKLPSEAKTILIQGIQIQYSQTVFLNFAGLTWPHVSVATLVPKNPQPFTMTS</sequence>
<protein>
    <submittedName>
        <fullName evidence="2">Uncharacterized protein</fullName>
    </submittedName>
</protein>
<proteinExistence type="predicted"/>
<keyword evidence="3" id="KW-1185">Reference proteome</keyword>
<dbReference type="OrthoDB" id="1933717at2759"/>
<feature type="region of interest" description="Disordered" evidence="1">
    <location>
        <begin position="204"/>
        <end position="226"/>
    </location>
</feature>
<dbReference type="Proteomes" id="UP001152607">
    <property type="component" value="Unassembled WGS sequence"/>
</dbReference>
<accession>A0A9W4XTB8</accession>
<comment type="caution">
    <text evidence="2">The sequence shown here is derived from an EMBL/GenBank/DDBJ whole genome shotgun (WGS) entry which is preliminary data.</text>
</comment>
<dbReference type="InterPro" id="IPR047975">
    <property type="entry name" value="Heme_bind_FMP"/>
</dbReference>
<name>A0A9W4XTB8_9PLEO</name>
<gene>
    <name evidence="2" type="ORF">PDIGIT_LOCUS13054</name>
</gene>
<dbReference type="AlphaFoldDB" id="A0A9W4XTB8"/>
<dbReference type="EMBL" id="CAOQHR010000009">
    <property type="protein sequence ID" value="CAI6339890.1"/>
    <property type="molecule type" value="Genomic_DNA"/>
</dbReference>